<comment type="similarity">
    <text evidence="1">Belongs to the band 7/mec-2 family.</text>
</comment>
<dbReference type="InterPro" id="IPR036013">
    <property type="entry name" value="Band_7/SPFH_dom_sf"/>
</dbReference>
<dbReference type="AlphaFoldDB" id="A0A9P0C4C8"/>
<proteinExistence type="inferred from homology"/>
<keyword evidence="4" id="KW-1185">Reference proteome</keyword>
<dbReference type="OrthoDB" id="2105077at2759"/>
<dbReference type="InterPro" id="IPR001107">
    <property type="entry name" value="Band_7"/>
</dbReference>
<dbReference type="Gene3D" id="6.10.250.2090">
    <property type="match status" value="1"/>
</dbReference>
<name>A0A9P0C4C8_9NEOP</name>
<reference evidence="3" key="2">
    <citation type="submission" date="2022-10" db="EMBL/GenBank/DDBJ databases">
        <authorList>
            <consortium name="ENA_rothamsted_submissions"/>
            <consortium name="culmorum"/>
            <person name="King R."/>
        </authorList>
    </citation>
    <scope>NUCLEOTIDE SEQUENCE</scope>
</reference>
<sequence length="112" mass="12730">MNKQILIQMNKFTNRWGIQVLRVDIKDIRLPIQLQKAMAAEAESSRLANAKIIVAKAEIESTVSLQKASAILAENPFCMQLRYLQSLQMISGDNSHTIVFPFPTELIKKLFK</sequence>
<dbReference type="SUPFAM" id="SSF117892">
    <property type="entry name" value="Band 7/SPFH domain"/>
    <property type="match status" value="1"/>
</dbReference>
<dbReference type="EMBL" id="OU893344">
    <property type="protein sequence ID" value="CAH0749533.1"/>
    <property type="molecule type" value="Genomic_DNA"/>
</dbReference>
<dbReference type="Proteomes" id="UP001153714">
    <property type="component" value="Chromosome 13"/>
</dbReference>
<dbReference type="InterPro" id="IPR043202">
    <property type="entry name" value="Band-7_stomatin-like"/>
</dbReference>
<evidence type="ECO:0000259" key="2">
    <source>
        <dbReference type="Pfam" id="PF01145"/>
    </source>
</evidence>
<gene>
    <name evidence="3" type="ORF">DIATSA_LOCUS2985</name>
</gene>
<evidence type="ECO:0000313" key="3">
    <source>
        <dbReference type="EMBL" id="CAH0749533.1"/>
    </source>
</evidence>
<dbReference type="InterPro" id="IPR001972">
    <property type="entry name" value="Stomatin_HflK_fam"/>
</dbReference>
<dbReference type="Pfam" id="PF01145">
    <property type="entry name" value="Band_7"/>
    <property type="match status" value="1"/>
</dbReference>
<dbReference type="PRINTS" id="PR00721">
    <property type="entry name" value="STOMATIN"/>
</dbReference>
<evidence type="ECO:0000256" key="1">
    <source>
        <dbReference type="ARBA" id="ARBA00008164"/>
    </source>
</evidence>
<protein>
    <recommendedName>
        <fullName evidence="2">Band 7 domain-containing protein</fullName>
    </recommendedName>
</protein>
<dbReference type="PANTHER" id="PTHR10264:SF19">
    <property type="entry name" value="AT06885P-RELATED"/>
    <property type="match status" value="1"/>
</dbReference>
<evidence type="ECO:0000313" key="4">
    <source>
        <dbReference type="Proteomes" id="UP001153714"/>
    </source>
</evidence>
<organism evidence="3 4">
    <name type="scientific">Diatraea saccharalis</name>
    <name type="common">sugarcane borer</name>
    <dbReference type="NCBI Taxonomy" id="40085"/>
    <lineage>
        <taxon>Eukaryota</taxon>
        <taxon>Metazoa</taxon>
        <taxon>Ecdysozoa</taxon>
        <taxon>Arthropoda</taxon>
        <taxon>Hexapoda</taxon>
        <taxon>Insecta</taxon>
        <taxon>Pterygota</taxon>
        <taxon>Neoptera</taxon>
        <taxon>Endopterygota</taxon>
        <taxon>Lepidoptera</taxon>
        <taxon>Glossata</taxon>
        <taxon>Ditrysia</taxon>
        <taxon>Pyraloidea</taxon>
        <taxon>Crambidae</taxon>
        <taxon>Crambinae</taxon>
        <taxon>Diatraea</taxon>
    </lineage>
</organism>
<reference evidence="3" key="1">
    <citation type="submission" date="2021-12" db="EMBL/GenBank/DDBJ databases">
        <authorList>
            <person name="King R."/>
        </authorList>
    </citation>
    <scope>NUCLEOTIDE SEQUENCE</scope>
</reference>
<dbReference type="GO" id="GO:0005886">
    <property type="term" value="C:plasma membrane"/>
    <property type="evidence" value="ECO:0007669"/>
    <property type="project" value="InterPro"/>
</dbReference>
<feature type="domain" description="Band 7" evidence="2">
    <location>
        <begin position="2"/>
        <end position="58"/>
    </location>
</feature>
<accession>A0A9P0C4C8</accession>
<dbReference type="PANTHER" id="PTHR10264">
    <property type="entry name" value="BAND 7 PROTEIN-RELATED"/>
    <property type="match status" value="1"/>
</dbReference>